<keyword evidence="1" id="KW-0677">Repeat</keyword>
<dbReference type="PANTHER" id="PTHR46680">
    <property type="entry name" value="NF-KAPPA-B INHIBITOR ALPHA"/>
    <property type="match status" value="1"/>
</dbReference>
<feature type="repeat" description="ANK" evidence="3">
    <location>
        <begin position="244"/>
        <end position="276"/>
    </location>
</feature>
<evidence type="ECO:0000256" key="1">
    <source>
        <dbReference type="ARBA" id="ARBA00022737"/>
    </source>
</evidence>
<reference evidence="4 5" key="1">
    <citation type="journal article" date="2023" name="Sci. Data">
        <title>Genome assembly of the Korean intertidal mud-creeper Batillaria attramentaria.</title>
        <authorList>
            <person name="Patra A.K."/>
            <person name="Ho P.T."/>
            <person name="Jun S."/>
            <person name="Lee S.J."/>
            <person name="Kim Y."/>
            <person name="Won Y.J."/>
        </authorList>
    </citation>
    <scope>NUCLEOTIDE SEQUENCE [LARGE SCALE GENOMIC DNA]</scope>
    <source>
        <strain evidence="4">Wonlab-2016</strain>
    </source>
</reference>
<dbReference type="Proteomes" id="UP001519460">
    <property type="component" value="Unassembled WGS sequence"/>
</dbReference>
<dbReference type="Pfam" id="PF00023">
    <property type="entry name" value="Ank"/>
    <property type="match status" value="1"/>
</dbReference>
<sequence>MRPLHYCGTKDSYECADKLLLAGADPMLKDDVGYYPVHIAAKSAAAQTLDVIISGGMMQGYTRTEMLNLRDKENNMPLHAAVNGGDLKAVEACVRAGASVSAQQDDKSTGVHLAAAQGNLEMIKLMNKLQPQNFCMAIGTTDVQDRTPLHRAAVFNHHKVVQYLLDEGADVDTTDKSDNTALLLAASKGCWETVQVLVNNNADMKVKDRDQRNFLHLAIRFGGRLQEFIGKKNISGLLDEKDAWGCTPLHYAAKEGHLQAISDLIAMGASVNPKNKEKQSPFHFAAKFGRFNTIRRLLDSDQGSNIINETDWCGMTALHHAAQNGHTKILTLLLQRGASCHRDHEDNTALHHAAQEGWTHSMKILLGIHSNLRDLHNNMGETALHVAAKHGRQSAVRLLLTMDARIEMNREKKTFFDYVIENKESEVALDRCMIESDGDKQSKDYYIEYNFKFLTRTAEAREQLRKKGKYQALESLNVSFGFLITKLTNHDT</sequence>
<evidence type="ECO:0000313" key="4">
    <source>
        <dbReference type="EMBL" id="KAK7475033.1"/>
    </source>
</evidence>
<evidence type="ECO:0000256" key="3">
    <source>
        <dbReference type="PROSITE-ProRule" id="PRU00023"/>
    </source>
</evidence>
<feature type="repeat" description="ANK" evidence="3">
    <location>
        <begin position="73"/>
        <end position="105"/>
    </location>
</feature>
<feature type="repeat" description="ANK" evidence="3">
    <location>
        <begin position="313"/>
        <end position="345"/>
    </location>
</feature>
<feature type="repeat" description="ANK" evidence="3">
    <location>
        <begin position="144"/>
        <end position="176"/>
    </location>
</feature>
<evidence type="ECO:0000313" key="5">
    <source>
        <dbReference type="Proteomes" id="UP001519460"/>
    </source>
</evidence>
<feature type="repeat" description="ANK" evidence="3">
    <location>
        <begin position="379"/>
        <end position="411"/>
    </location>
</feature>
<comment type="caution">
    <text evidence="4">The sequence shown here is derived from an EMBL/GenBank/DDBJ whole genome shotgun (WGS) entry which is preliminary data.</text>
</comment>
<keyword evidence="2 3" id="KW-0040">ANK repeat</keyword>
<dbReference type="InterPro" id="IPR002110">
    <property type="entry name" value="Ankyrin_rpt"/>
</dbReference>
<dbReference type="EMBL" id="JACVVK020000417">
    <property type="protein sequence ID" value="KAK7475033.1"/>
    <property type="molecule type" value="Genomic_DNA"/>
</dbReference>
<dbReference type="PROSITE" id="PS50088">
    <property type="entry name" value="ANK_REPEAT"/>
    <property type="match status" value="7"/>
</dbReference>
<dbReference type="AlphaFoldDB" id="A0ABD0JJU9"/>
<dbReference type="PRINTS" id="PR01415">
    <property type="entry name" value="ANKYRIN"/>
</dbReference>
<dbReference type="Pfam" id="PF12796">
    <property type="entry name" value="Ank_2"/>
    <property type="match status" value="3"/>
</dbReference>
<proteinExistence type="predicted"/>
<evidence type="ECO:0008006" key="6">
    <source>
        <dbReference type="Google" id="ProtNLM"/>
    </source>
</evidence>
<dbReference type="Gene3D" id="1.25.40.20">
    <property type="entry name" value="Ankyrin repeat-containing domain"/>
    <property type="match status" value="3"/>
</dbReference>
<dbReference type="InterPro" id="IPR051070">
    <property type="entry name" value="NF-kappa-B_inhibitor"/>
</dbReference>
<protein>
    <recommendedName>
        <fullName evidence="6">Ankyrin</fullName>
    </recommendedName>
</protein>
<gene>
    <name evidence="4" type="ORF">BaRGS_00033714</name>
</gene>
<dbReference type="InterPro" id="IPR036770">
    <property type="entry name" value="Ankyrin_rpt-contain_sf"/>
</dbReference>
<keyword evidence="5" id="KW-1185">Reference proteome</keyword>
<dbReference type="SUPFAM" id="SSF48403">
    <property type="entry name" value="Ankyrin repeat"/>
    <property type="match status" value="2"/>
</dbReference>
<name>A0ABD0JJU9_9CAEN</name>
<feature type="repeat" description="ANK" evidence="3">
    <location>
        <begin position="277"/>
        <end position="309"/>
    </location>
</feature>
<feature type="repeat" description="ANK" evidence="3">
    <location>
        <begin position="177"/>
        <end position="209"/>
    </location>
</feature>
<organism evidence="4 5">
    <name type="scientific">Batillaria attramentaria</name>
    <dbReference type="NCBI Taxonomy" id="370345"/>
    <lineage>
        <taxon>Eukaryota</taxon>
        <taxon>Metazoa</taxon>
        <taxon>Spiralia</taxon>
        <taxon>Lophotrochozoa</taxon>
        <taxon>Mollusca</taxon>
        <taxon>Gastropoda</taxon>
        <taxon>Caenogastropoda</taxon>
        <taxon>Sorbeoconcha</taxon>
        <taxon>Cerithioidea</taxon>
        <taxon>Batillariidae</taxon>
        <taxon>Batillaria</taxon>
    </lineage>
</organism>
<dbReference type="SMART" id="SM00248">
    <property type="entry name" value="ANK"/>
    <property type="match status" value="10"/>
</dbReference>
<dbReference type="PROSITE" id="PS50297">
    <property type="entry name" value="ANK_REP_REGION"/>
    <property type="match status" value="5"/>
</dbReference>
<evidence type="ECO:0000256" key="2">
    <source>
        <dbReference type="ARBA" id="ARBA00023043"/>
    </source>
</evidence>
<dbReference type="PANTHER" id="PTHR46680:SF3">
    <property type="entry name" value="NF-KAPPA-B INHIBITOR CACTUS"/>
    <property type="match status" value="1"/>
</dbReference>
<accession>A0ABD0JJU9</accession>